<protein>
    <submittedName>
        <fullName evidence="1">Uncharacterized protein</fullName>
    </submittedName>
</protein>
<dbReference type="InterPro" id="IPR036397">
    <property type="entry name" value="RNaseH_sf"/>
</dbReference>
<proteinExistence type="predicted"/>
<gene>
    <name evidence="1" type="ORF">H9L17_09545</name>
</gene>
<evidence type="ECO:0000313" key="1">
    <source>
        <dbReference type="EMBL" id="QNN45472.1"/>
    </source>
</evidence>
<dbReference type="GO" id="GO:0003676">
    <property type="term" value="F:nucleic acid binding"/>
    <property type="evidence" value="ECO:0007669"/>
    <property type="project" value="InterPro"/>
</dbReference>
<dbReference type="Gene3D" id="3.30.420.10">
    <property type="entry name" value="Ribonuclease H-like superfamily/Ribonuclease H"/>
    <property type="match status" value="1"/>
</dbReference>
<dbReference type="KEGG" id="tbv:H9L17_09545"/>
<evidence type="ECO:0000313" key="2">
    <source>
        <dbReference type="Proteomes" id="UP000515977"/>
    </source>
</evidence>
<keyword evidence="2" id="KW-1185">Reference proteome</keyword>
<dbReference type="RefSeq" id="WP_187569240.1">
    <property type="nucleotide sequence ID" value="NZ_CP060711.1"/>
</dbReference>
<reference evidence="1 2" key="1">
    <citation type="submission" date="2020-08" db="EMBL/GenBank/DDBJ databases">
        <title>Genome sequence of Thermomonas brevis KACC 16975T.</title>
        <authorList>
            <person name="Hyun D.-W."/>
            <person name="Bae J.-W."/>
        </authorList>
    </citation>
    <scope>NUCLEOTIDE SEQUENCE [LARGE SCALE GENOMIC DNA]</scope>
    <source>
        <strain evidence="1 2">KACC 16975</strain>
    </source>
</reference>
<organism evidence="1 2">
    <name type="scientific">Thermomonas brevis</name>
    <dbReference type="NCBI Taxonomy" id="215691"/>
    <lineage>
        <taxon>Bacteria</taxon>
        <taxon>Pseudomonadati</taxon>
        <taxon>Pseudomonadota</taxon>
        <taxon>Gammaproteobacteria</taxon>
        <taxon>Lysobacterales</taxon>
        <taxon>Lysobacteraceae</taxon>
        <taxon>Thermomonas</taxon>
    </lineage>
</organism>
<sequence length="164" mass="19088">MRLYLDTEWADPEATQLVSLALVDSTNRYNYYCEIDPLPQQPTEFVRDRVYPLLQRGLWAKDQRKFCLSLRNFLDRLKGSPRLILADHPTDFSLLRFALAGFGSNVPGPVPEWTPIEVTQGDVLGHRELYFDRHPEARARRHHASVDAEALRWAFEYVIEGTMR</sequence>
<dbReference type="Proteomes" id="UP000515977">
    <property type="component" value="Chromosome"/>
</dbReference>
<accession>A0A7G9QQ47</accession>
<name>A0A7G9QQ47_9GAMM</name>
<dbReference type="EMBL" id="CP060711">
    <property type="protein sequence ID" value="QNN45472.1"/>
    <property type="molecule type" value="Genomic_DNA"/>
</dbReference>
<dbReference type="AlphaFoldDB" id="A0A7G9QQ47"/>